<dbReference type="PANTHER" id="PTHR21666:SF288">
    <property type="entry name" value="CELL DIVISION PROTEIN YTFB"/>
    <property type="match status" value="1"/>
</dbReference>
<feature type="domain" description="M23ase beta-sheet core" evidence="8">
    <location>
        <begin position="317"/>
        <end position="413"/>
    </location>
</feature>
<feature type="compositionally biased region" description="Basic and acidic residues" evidence="7">
    <location>
        <begin position="470"/>
        <end position="489"/>
    </location>
</feature>
<gene>
    <name evidence="9" type="ORF">H9784_04145</name>
</gene>
<feature type="region of interest" description="Disordered" evidence="7">
    <location>
        <begin position="459"/>
        <end position="489"/>
    </location>
</feature>
<feature type="region of interest" description="Disordered" evidence="7">
    <location>
        <begin position="29"/>
        <end position="98"/>
    </location>
</feature>
<keyword evidence="6" id="KW-0482">Metalloprotease</keyword>
<evidence type="ECO:0000256" key="2">
    <source>
        <dbReference type="ARBA" id="ARBA00022670"/>
    </source>
</evidence>
<dbReference type="Gene3D" id="2.70.70.10">
    <property type="entry name" value="Glucose Permease (Domain IIA)"/>
    <property type="match status" value="1"/>
</dbReference>
<evidence type="ECO:0000256" key="6">
    <source>
        <dbReference type="ARBA" id="ARBA00023049"/>
    </source>
</evidence>
<proteinExistence type="predicted"/>
<dbReference type="InterPro" id="IPR016047">
    <property type="entry name" value="M23ase_b-sheet_dom"/>
</dbReference>
<dbReference type="SUPFAM" id="SSF51261">
    <property type="entry name" value="Duplicated hybrid motif"/>
    <property type="match status" value="1"/>
</dbReference>
<dbReference type="Gene3D" id="3.10.450.350">
    <property type="match status" value="2"/>
</dbReference>
<evidence type="ECO:0000256" key="7">
    <source>
        <dbReference type="SAM" id="MobiDB-lite"/>
    </source>
</evidence>
<evidence type="ECO:0000256" key="1">
    <source>
        <dbReference type="ARBA" id="ARBA00001947"/>
    </source>
</evidence>
<evidence type="ECO:0000256" key="3">
    <source>
        <dbReference type="ARBA" id="ARBA00022723"/>
    </source>
</evidence>
<comment type="cofactor">
    <cofactor evidence="1">
        <name>Zn(2+)</name>
        <dbReference type="ChEBI" id="CHEBI:29105"/>
    </cofactor>
</comment>
<evidence type="ECO:0000313" key="10">
    <source>
        <dbReference type="Proteomes" id="UP000823821"/>
    </source>
</evidence>
<keyword evidence="2" id="KW-0645">Protease</keyword>
<comment type="caution">
    <text evidence="9">The sequence shown here is derived from an EMBL/GenBank/DDBJ whole genome shotgun (WGS) entry which is preliminary data.</text>
</comment>
<dbReference type="Proteomes" id="UP000823821">
    <property type="component" value="Unassembled WGS sequence"/>
</dbReference>
<dbReference type="GO" id="GO:0006508">
    <property type="term" value="P:proteolysis"/>
    <property type="evidence" value="ECO:0007669"/>
    <property type="project" value="UniProtKB-KW"/>
</dbReference>
<reference evidence="9" key="2">
    <citation type="submission" date="2021-04" db="EMBL/GenBank/DDBJ databases">
        <authorList>
            <person name="Gilroy R."/>
        </authorList>
    </citation>
    <scope>NUCLEOTIDE SEQUENCE</scope>
    <source>
        <strain evidence="9">5032</strain>
    </source>
</reference>
<keyword evidence="4" id="KW-0378">Hydrolase</keyword>
<feature type="compositionally biased region" description="Low complexity" evidence="7">
    <location>
        <begin position="44"/>
        <end position="55"/>
    </location>
</feature>
<dbReference type="CDD" id="cd12797">
    <property type="entry name" value="M23_peptidase"/>
    <property type="match status" value="1"/>
</dbReference>
<dbReference type="GO" id="GO:0046872">
    <property type="term" value="F:metal ion binding"/>
    <property type="evidence" value="ECO:0007669"/>
    <property type="project" value="UniProtKB-KW"/>
</dbReference>
<sequence length="489" mass="53463">MKRIWFIPLVALICLAIVLAMQEGMFGGQKRHGAGPAVENVRQEAASEAAPAGEADPSVMTGASDEALSADKKAEADAPAAENTDRAEPPADAVHHGTVEKGDTLSTVLENAGSSSSHQYANAVKEVFSLRAFRTGQPYVVVTDSATGRVKRFEYEIDQERRLVVEGMEDPVARVEMIEYVTLLETIRASIEDNLFQAVADMGEGPQIAILLAELFGSEINFIRDLQPGDSFSVLVEKRYREGEYKGYGRILAATFTNQGKTFEAFLFKDGKERPQYYNRKGENLRKTLLQAPLSFTRITSRFSHNRRHPILGYSRPHLGVDYGAPTGTPVKAVGDGVVIKRGWAGGYGNQIILKHDAGLESWYAHLSGYARGLKKGQRVRQGQVIGFVGSTGLSTGPHLDFRLKQNGKFVNPVKAINPRGKPVSKANMGRFTEIMQLESAYLNGEKKLSDYEVGSIVSPAATSSPGVKDGAEQRDENKSEAKSSRKRR</sequence>
<dbReference type="PANTHER" id="PTHR21666">
    <property type="entry name" value="PEPTIDASE-RELATED"/>
    <property type="match status" value="1"/>
</dbReference>
<evidence type="ECO:0000259" key="8">
    <source>
        <dbReference type="Pfam" id="PF01551"/>
    </source>
</evidence>
<evidence type="ECO:0000313" key="9">
    <source>
        <dbReference type="EMBL" id="HJA78752.1"/>
    </source>
</evidence>
<dbReference type="AlphaFoldDB" id="A0A9D2HM58"/>
<dbReference type="InterPro" id="IPR050570">
    <property type="entry name" value="Cell_wall_metabolism_enzyme"/>
</dbReference>
<reference evidence="9" key="1">
    <citation type="journal article" date="2021" name="PeerJ">
        <title>Extensive microbial diversity within the chicken gut microbiome revealed by metagenomics and culture.</title>
        <authorList>
            <person name="Gilroy R."/>
            <person name="Ravi A."/>
            <person name="Getino M."/>
            <person name="Pursley I."/>
            <person name="Horton D.L."/>
            <person name="Alikhan N.F."/>
            <person name="Baker D."/>
            <person name="Gharbi K."/>
            <person name="Hall N."/>
            <person name="Watson M."/>
            <person name="Adriaenssens E.M."/>
            <person name="Foster-Nyarko E."/>
            <person name="Jarju S."/>
            <person name="Secka A."/>
            <person name="Antonio M."/>
            <person name="Oren A."/>
            <person name="Chaudhuri R.R."/>
            <person name="La Ragione R."/>
            <person name="Hildebrand F."/>
            <person name="Pallen M.J."/>
        </authorList>
    </citation>
    <scope>NUCLEOTIDE SEQUENCE</scope>
    <source>
        <strain evidence="9">5032</strain>
    </source>
</reference>
<evidence type="ECO:0000256" key="5">
    <source>
        <dbReference type="ARBA" id="ARBA00022833"/>
    </source>
</evidence>
<dbReference type="Pfam" id="PF01551">
    <property type="entry name" value="Peptidase_M23"/>
    <property type="match status" value="1"/>
</dbReference>
<feature type="compositionally biased region" description="Basic and acidic residues" evidence="7">
    <location>
        <begin position="83"/>
        <end position="98"/>
    </location>
</feature>
<name>A0A9D2HM58_9BACT</name>
<accession>A0A9D2HM58</accession>
<keyword evidence="5" id="KW-0862">Zinc</keyword>
<dbReference type="GO" id="GO:0004222">
    <property type="term" value="F:metalloendopeptidase activity"/>
    <property type="evidence" value="ECO:0007669"/>
    <property type="project" value="TreeGrafter"/>
</dbReference>
<organism evidence="9 10">
    <name type="scientific">Candidatus Desulfovibrio intestinavium</name>
    <dbReference type="NCBI Taxonomy" id="2838534"/>
    <lineage>
        <taxon>Bacteria</taxon>
        <taxon>Pseudomonadati</taxon>
        <taxon>Thermodesulfobacteriota</taxon>
        <taxon>Desulfovibrionia</taxon>
        <taxon>Desulfovibrionales</taxon>
        <taxon>Desulfovibrionaceae</taxon>
        <taxon>Desulfovibrio</taxon>
    </lineage>
</organism>
<evidence type="ECO:0000256" key="4">
    <source>
        <dbReference type="ARBA" id="ARBA00022801"/>
    </source>
</evidence>
<keyword evidence="3" id="KW-0479">Metal-binding</keyword>
<dbReference type="EMBL" id="DWZD01000026">
    <property type="protein sequence ID" value="HJA78752.1"/>
    <property type="molecule type" value="Genomic_DNA"/>
</dbReference>
<dbReference type="InterPro" id="IPR011055">
    <property type="entry name" value="Dup_hybrid_motif"/>
</dbReference>
<protein>
    <submittedName>
        <fullName evidence="9">M23 family metallopeptidase</fullName>
    </submittedName>
</protein>